<dbReference type="Gene3D" id="1.10.10.10">
    <property type="entry name" value="Winged helix-like DNA-binding domain superfamily/Winged helix DNA-binding domain"/>
    <property type="match status" value="1"/>
</dbReference>
<reference evidence="1 2" key="1">
    <citation type="submission" date="2016-10" db="EMBL/GenBank/DDBJ databases">
        <authorList>
            <person name="de Groot N.N."/>
        </authorList>
    </citation>
    <scope>NUCLEOTIDE SEQUENCE [LARGE SCALE GENOMIC DNA]</scope>
    <source>
        <strain evidence="1 2">CGMCC 4.5598</strain>
    </source>
</reference>
<dbReference type="InterPro" id="IPR036388">
    <property type="entry name" value="WH-like_DNA-bd_sf"/>
</dbReference>
<organism evidence="1 2">
    <name type="scientific">Nonomuraea wenchangensis</name>
    <dbReference type="NCBI Taxonomy" id="568860"/>
    <lineage>
        <taxon>Bacteria</taxon>
        <taxon>Bacillati</taxon>
        <taxon>Actinomycetota</taxon>
        <taxon>Actinomycetes</taxon>
        <taxon>Streptosporangiales</taxon>
        <taxon>Streptosporangiaceae</taxon>
        <taxon>Nonomuraea</taxon>
    </lineage>
</organism>
<dbReference type="AlphaFoldDB" id="A0A1I0LF61"/>
<evidence type="ECO:0000313" key="2">
    <source>
        <dbReference type="Proteomes" id="UP000199361"/>
    </source>
</evidence>
<gene>
    <name evidence="1" type="ORF">SAMN05421811_11611</name>
</gene>
<dbReference type="Proteomes" id="UP000199361">
    <property type="component" value="Unassembled WGS sequence"/>
</dbReference>
<name>A0A1I0LF61_9ACTN</name>
<proteinExistence type="predicted"/>
<dbReference type="CDD" id="cd00090">
    <property type="entry name" value="HTH_ARSR"/>
    <property type="match status" value="1"/>
</dbReference>
<keyword evidence="2" id="KW-1185">Reference proteome</keyword>
<sequence>MNSVSVRTVERVFAEVPETTVFSDYVTSAGIRVIALVLASKSDHSAYGSGIRWPIFTASDIAEKLRMSESTVKRTVAQLKRDGFLRTTKTQQGNRYEILVPAFENDTYRGKPNISHRAKSQVEMSVITADISDEAFHLLYMLEATGKSYEAVRIPQSKLRTYFKSPRPKDDDPYISLRQLNTWLRELEGAGLLDRRRLGQMEQNEYILNKESIVRNGVEISNMIRLPEQLTSVKDEPAEELAYDVAEDTSGAGMSLAMEFKRTVKRYQKDKDWSDAIRRPNAINLPALASTFNRWIENGTSYADIVRMIELYPLVAPYGADQACVPAEVRERLVNKPIWQDFIGRRADLYERVEKIKEDEIRFNPEAEGYAEYWGVKPEDVKPFETPKTWGELQAERQANVFAPVVDDDPLSPANRLARYLGRIAS</sequence>
<accession>A0A1I0LF61</accession>
<protein>
    <recommendedName>
        <fullName evidence="3">Helix-turn-helix domain-containing protein</fullName>
    </recommendedName>
</protein>
<dbReference type="InterPro" id="IPR011991">
    <property type="entry name" value="ArsR-like_HTH"/>
</dbReference>
<dbReference type="OrthoDB" id="9836070at2"/>
<dbReference type="SUPFAM" id="SSF46785">
    <property type="entry name" value="Winged helix' DNA-binding domain"/>
    <property type="match status" value="1"/>
</dbReference>
<evidence type="ECO:0008006" key="3">
    <source>
        <dbReference type="Google" id="ProtNLM"/>
    </source>
</evidence>
<dbReference type="RefSeq" id="WP_143082520.1">
    <property type="nucleotide sequence ID" value="NZ_FOHX01000016.1"/>
</dbReference>
<dbReference type="EMBL" id="FOHX01000016">
    <property type="protein sequence ID" value="SEU38715.1"/>
    <property type="molecule type" value="Genomic_DNA"/>
</dbReference>
<evidence type="ECO:0000313" key="1">
    <source>
        <dbReference type="EMBL" id="SEU38715.1"/>
    </source>
</evidence>
<dbReference type="InterPro" id="IPR036390">
    <property type="entry name" value="WH_DNA-bd_sf"/>
</dbReference>